<evidence type="ECO:0000256" key="3">
    <source>
        <dbReference type="ARBA" id="ARBA00022729"/>
    </source>
</evidence>
<dbReference type="Proteomes" id="UP000016895">
    <property type="component" value="Chromosome 2"/>
</dbReference>
<accession>U4KB80</accession>
<dbReference type="PANTHER" id="PTHR34596">
    <property type="entry name" value="CHITOPORIN"/>
    <property type="match status" value="1"/>
</dbReference>
<dbReference type="Gene3D" id="2.40.160.10">
    <property type="entry name" value="Porin"/>
    <property type="match status" value="1"/>
</dbReference>
<reference evidence="5 6" key="1">
    <citation type="journal article" date="2013" name="ISME J.">
        <title>Comparative genomics of pathogenic lineages of Vibrio nigripulchritudo identifies virulence-associated traits.</title>
        <authorList>
            <person name="Goudenege D."/>
            <person name="Labreuche Y."/>
            <person name="Krin E."/>
            <person name="Ansquer D."/>
            <person name="Mangenot S."/>
            <person name="Calteau A."/>
            <person name="Medigue C."/>
            <person name="Mazel D."/>
            <person name="Polz M.F."/>
            <person name="Le Roux F."/>
        </authorList>
    </citation>
    <scope>NUCLEOTIDE SEQUENCE [LARGE SCALE GENOMIC DNA]</scope>
    <source>
        <strain evidence="6">SnF1</strain>
    </source>
</reference>
<dbReference type="GO" id="GO:0016020">
    <property type="term" value="C:membrane"/>
    <property type="evidence" value="ECO:0007669"/>
    <property type="project" value="InterPro"/>
</dbReference>
<proteinExistence type="inferred from homology"/>
<keyword evidence="2" id="KW-0813">Transport</keyword>
<protein>
    <recommendedName>
        <fullName evidence="7">Porin</fullName>
    </recommendedName>
</protein>
<dbReference type="AlphaFoldDB" id="U4KB80"/>
<evidence type="ECO:0000313" key="5">
    <source>
        <dbReference type="EMBL" id="CCO60027.1"/>
    </source>
</evidence>
<comment type="similarity">
    <text evidence="1">Belongs to the outer membrane porin (Opr) (TC 1.B.25) family.</text>
</comment>
<name>U4KB80_9VIBR</name>
<dbReference type="eggNOG" id="COG3203">
    <property type="taxonomic scope" value="Bacteria"/>
</dbReference>
<evidence type="ECO:0000313" key="6">
    <source>
        <dbReference type="Proteomes" id="UP000016895"/>
    </source>
</evidence>
<evidence type="ECO:0000256" key="1">
    <source>
        <dbReference type="ARBA" id="ARBA00009075"/>
    </source>
</evidence>
<dbReference type="GO" id="GO:0015288">
    <property type="term" value="F:porin activity"/>
    <property type="evidence" value="ECO:0007669"/>
    <property type="project" value="TreeGrafter"/>
</dbReference>
<keyword evidence="6" id="KW-1185">Reference proteome</keyword>
<sequence length="479" mass="53250">MDMVMNTQNKTPLSLLSASILVAMAAFPVHADDNDPNDVLNQSAAALDLADEAKQAFYEESTSKLHSFLYIRDRQQKNASDEYVPNIENQTLQLAWDYRSGYFKDTIGFDIWANTNLQVGDTTGMSEILYYDHTCEGNPSYDGKACEKSYVAVPVASLKAKFGDDETGVALRGGYTRINIGTIRSSWGLNPHAYRGVEAKAHFGDFVVGYAIADKFKNDWRKNFHDMTTTWHQNQDPTGKQGKIIDYIHTVGGIYKFDGGQIDLGYGEGKDYRTNWQILGKYGFDLGDAKVNLTGFYHGSIRAETELTGLKDQEAQSYVGVGANVKSGNFTWIAGLSATDTKGQEGTYNFRLTPWANSDNRNFQQTTSQLEDYNVDGTRAVKLAMNYNFADFGVPGLTAGVGANYGTNVMSDFAKKEYDATMKSLDWNIGYKFLEGGLKGLNVRMFHGYYDHGDSISRGPKTNDRTDVKLLISYSVNLK</sequence>
<dbReference type="PANTHER" id="PTHR34596:SF2">
    <property type="entry name" value="CHITOPORIN"/>
    <property type="match status" value="1"/>
</dbReference>
<dbReference type="STRING" id="28173.VIBNI_B0202"/>
<evidence type="ECO:0000256" key="2">
    <source>
        <dbReference type="ARBA" id="ARBA00022448"/>
    </source>
</evidence>
<dbReference type="KEGG" id="vni:VIBNI_B0202"/>
<dbReference type="EMBL" id="FO203527">
    <property type="protein sequence ID" value="CCO60027.1"/>
    <property type="molecule type" value="Genomic_DNA"/>
</dbReference>
<dbReference type="OrthoDB" id="9151008at2"/>
<gene>
    <name evidence="5" type="ORF">VIBNI_B0202</name>
</gene>
<organism evidence="5 6">
    <name type="scientific">Vibrio nigripulchritudo</name>
    <dbReference type="NCBI Taxonomy" id="28173"/>
    <lineage>
        <taxon>Bacteria</taxon>
        <taxon>Pseudomonadati</taxon>
        <taxon>Pseudomonadota</taxon>
        <taxon>Gammaproteobacteria</taxon>
        <taxon>Vibrionales</taxon>
        <taxon>Vibrionaceae</taxon>
        <taxon>Vibrio</taxon>
    </lineage>
</organism>
<dbReference type="InterPro" id="IPR023614">
    <property type="entry name" value="Porin_dom_sf"/>
</dbReference>
<feature type="signal peptide" evidence="4">
    <location>
        <begin position="1"/>
        <end position="31"/>
    </location>
</feature>
<dbReference type="InterPro" id="IPR005318">
    <property type="entry name" value="OM_porin_bac"/>
</dbReference>
<keyword evidence="3 4" id="KW-0732">Signal</keyword>
<evidence type="ECO:0000256" key="4">
    <source>
        <dbReference type="SAM" id="SignalP"/>
    </source>
</evidence>
<dbReference type="PATRIC" id="fig|1260221.3.peg.3886"/>
<evidence type="ECO:0008006" key="7">
    <source>
        <dbReference type="Google" id="ProtNLM"/>
    </source>
</evidence>
<dbReference type="Pfam" id="PF03573">
    <property type="entry name" value="OprD"/>
    <property type="match status" value="1"/>
</dbReference>
<feature type="chain" id="PRO_5004650527" description="Porin" evidence="4">
    <location>
        <begin position="32"/>
        <end position="479"/>
    </location>
</feature>